<sequence>MIADRSEPQLAFGSDGFGVFLARSRACDGPSSSYDCLAVSCSSGSALVWWMLQAAESVPGCFKMKPC</sequence>
<proteinExistence type="predicted"/>
<evidence type="ECO:0000313" key="1">
    <source>
        <dbReference type="EMBL" id="PVH48142.1"/>
    </source>
</evidence>
<organism evidence="1">
    <name type="scientific">Panicum hallii</name>
    <dbReference type="NCBI Taxonomy" id="206008"/>
    <lineage>
        <taxon>Eukaryota</taxon>
        <taxon>Viridiplantae</taxon>
        <taxon>Streptophyta</taxon>
        <taxon>Embryophyta</taxon>
        <taxon>Tracheophyta</taxon>
        <taxon>Spermatophyta</taxon>
        <taxon>Magnoliopsida</taxon>
        <taxon>Liliopsida</taxon>
        <taxon>Poales</taxon>
        <taxon>Poaceae</taxon>
        <taxon>PACMAD clade</taxon>
        <taxon>Panicoideae</taxon>
        <taxon>Panicodae</taxon>
        <taxon>Paniceae</taxon>
        <taxon>Panicinae</taxon>
        <taxon>Panicum</taxon>
        <taxon>Panicum sect. Panicum</taxon>
    </lineage>
</organism>
<reference evidence="1" key="1">
    <citation type="submission" date="2018-04" db="EMBL/GenBank/DDBJ databases">
        <title>WGS assembly of Panicum hallii.</title>
        <authorList>
            <person name="Lovell J."/>
            <person name="Jenkins J."/>
            <person name="Lowry D."/>
            <person name="Mamidi S."/>
            <person name="Sreedasyam A."/>
            <person name="Weng X."/>
            <person name="Barry K."/>
            <person name="Bonette J."/>
            <person name="Campitelli B."/>
            <person name="Daum C."/>
            <person name="Gordon S."/>
            <person name="Gould B."/>
            <person name="Lipzen A."/>
            <person name="Macqueen A."/>
            <person name="Palacio-Mejia J."/>
            <person name="Plott C."/>
            <person name="Shakirov E."/>
            <person name="Shu S."/>
            <person name="Yoshinaga Y."/>
            <person name="Zane M."/>
            <person name="Rokhsar D."/>
            <person name="Grimwood J."/>
            <person name="Schmutz J."/>
            <person name="Juenger T."/>
        </authorList>
    </citation>
    <scope>NUCLEOTIDE SEQUENCE [LARGE SCALE GENOMIC DNA]</scope>
    <source>
        <strain evidence="1">FIL2</strain>
    </source>
</reference>
<dbReference type="Proteomes" id="UP000243499">
    <property type="component" value="Chromosome 4"/>
</dbReference>
<gene>
    <name evidence="1" type="ORF">PAHAL_4G260500</name>
</gene>
<dbReference type="Gramene" id="PVH48142">
    <property type="protein sequence ID" value="PVH48142"/>
    <property type="gene ID" value="PAHAL_4G260500"/>
</dbReference>
<dbReference type="AlphaFoldDB" id="A0A2T8JDZ3"/>
<protein>
    <submittedName>
        <fullName evidence="1">Uncharacterized protein</fullName>
    </submittedName>
</protein>
<accession>A0A2T8JDZ3</accession>
<name>A0A2T8JDZ3_9POAL</name>
<dbReference type="EMBL" id="CM008049">
    <property type="protein sequence ID" value="PVH48142.1"/>
    <property type="molecule type" value="Genomic_DNA"/>
</dbReference>